<keyword evidence="12" id="KW-0648">Protein biosynthesis</keyword>
<feature type="domain" description="Transcription elongation factor GreA/GreB N-terminal" evidence="11">
    <location>
        <begin position="5"/>
        <end position="74"/>
    </location>
</feature>
<dbReference type="InterPro" id="IPR006359">
    <property type="entry name" value="Tscrpt_elong_fac_GreA"/>
</dbReference>
<evidence type="ECO:0000256" key="9">
    <source>
        <dbReference type="RuleBase" id="RU000556"/>
    </source>
</evidence>
<feature type="domain" description="Transcription elongation factor GreA/GreB C-terminal" evidence="10">
    <location>
        <begin position="82"/>
        <end position="156"/>
    </location>
</feature>
<dbReference type="InterPro" id="IPR036805">
    <property type="entry name" value="Tscrpt_elong_fac_GreA/B_N_sf"/>
</dbReference>
<reference evidence="12" key="1">
    <citation type="journal article" date="2014" name="Int. J. Syst. Evol. Microbiol.">
        <title>Complete genome of a new Firmicutes species belonging to the dominant human colonic microbiota ('Ruminococcus bicirculans') reveals two chromosomes and a selective capacity to utilize plant glucans.</title>
        <authorList>
            <consortium name="NISC Comparative Sequencing Program"/>
            <person name="Wegmann U."/>
            <person name="Louis P."/>
            <person name="Goesmann A."/>
            <person name="Henrissat B."/>
            <person name="Duncan S.H."/>
            <person name="Flint H.J."/>
        </authorList>
    </citation>
    <scope>NUCLEOTIDE SEQUENCE</scope>
    <source>
        <strain evidence="12">NBRC 108219</strain>
    </source>
</reference>
<dbReference type="InterPro" id="IPR018151">
    <property type="entry name" value="TF_GreA/GreB_CS"/>
</dbReference>
<dbReference type="PIRSF" id="PIRSF006092">
    <property type="entry name" value="GreA_GreB"/>
    <property type="match status" value="1"/>
</dbReference>
<protein>
    <recommendedName>
        <fullName evidence="2 8">Transcription elongation factor GreA</fullName>
    </recommendedName>
    <alternativeName>
        <fullName evidence="7 8">Transcript cleavage factor GreA</fullName>
    </alternativeName>
</protein>
<evidence type="ECO:0000256" key="8">
    <source>
        <dbReference type="HAMAP-Rule" id="MF_00105"/>
    </source>
</evidence>
<proteinExistence type="inferred from homology"/>
<dbReference type="EMBL" id="BSNK01000001">
    <property type="protein sequence ID" value="GLQ22676.1"/>
    <property type="molecule type" value="Genomic_DNA"/>
</dbReference>
<dbReference type="InterPro" id="IPR001437">
    <property type="entry name" value="Tscrpt_elong_fac_GreA/B_C"/>
</dbReference>
<dbReference type="InterPro" id="IPR022691">
    <property type="entry name" value="Tscrpt_elong_fac_GreA/B_N"/>
</dbReference>
<dbReference type="Proteomes" id="UP001161391">
    <property type="component" value="Unassembled WGS sequence"/>
</dbReference>
<dbReference type="SUPFAM" id="SSF46557">
    <property type="entry name" value="GreA transcript cleavage protein, N-terminal domain"/>
    <property type="match status" value="1"/>
</dbReference>
<reference evidence="12" key="2">
    <citation type="submission" date="2023-01" db="EMBL/GenBank/DDBJ databases">
        <title>Draft genome sequence of Algimonas ampicilliniresistens strain NBRC 108219.</title>
        <authorList>
            <person name="Sun Q."/>
            <person name="Mori K."/>
        </authorList>
    </citation>
    <scope>NUCLEOTIDE SEQUENCE</scope>
    <source>
        <strain evidence="12">NBRC 108219</strain>
    </source>
</reference>
<dbReference type="InterPro" id="IPR036953">
    <property type="entry name" value="GreA/GreB_C_sf"/>
</dbReference>
<comment type="similarity">
    <text evidence="1 8 9">Belongs to the GreA/GreB family.</text>
</comment>
<dbReference type="Pfam" id="PF03449">
    <property type="entry name" value="GreA_GreB_N"/>
    <property type="match status" value="1"/>
</dbReference>
<evidence type="ECO:0000259" key="10">
    <source>
        <dbReference type="Pfam" id="PF01272"/>
    </source>
</evidence>
<dbReference type="NCBIfam" id="NF001263">
    <property type="entry name" value="PRK00226.1-4"/>
    <property type="match status" value="1"/>
</dbReference>
<evidence type="ECO:0000256" key="4">
    <source>
        <dbReference type="ARBA" id="ARBA00023125"/>
    </source>
</evidence>
<evidence type="ECO:0000256" key="6">
    <source>
        <dbReference type="ARBA" id="ARBA00024916"/>
    </source>
</evidence>
<organism evidence="12 13">
    <name type="scientific">Algimonas ampicilliniresistens</name>
    <dbReference type="NCBI Taxonomy" id="1298735"/>
    <lineage>
        <taxon>Bacteria</taxon>
        <taxon>Pseudomonadati</taxon>
        <taxon>Pseudomonadota</taxon>
        <taxon>Alphaproteobacteria</taxon>
        <taxon>Maricaulales</taxon>
        <taxon>Robiginitomaculaceae</taxon>
        <taxon>Algimonas</taxon>
    </lineage>
</organism>
<dbReference type="Pfam" id="PF01272">
    <property type="entry name" value="GreA_GreB"/>
    <property type="match status" value="1"/>
</dbReference>
<comment type="caution">
    <text evidence="12">The sequence shown here is derived from an EMBL/GenBank/DDBJ whole genome shotgun (WGS) entry which is preliminary data.</text>
</comment>
<dbReference type="Gene3D" id="1.10.287.180">
    <property type="entry name" value="Transcription elongation factor, GreA/GreB, N-terminal domain"/>
    <property type="match status" value="1"/>
</dbReference>
<dbReference type="GO" id="GO:0003746">
    <property type="term" value="F:translation elongation factor activity"/>
    <property type="evidence" value="ECO:0007669"/>
    <property type="project" value="UniProtKB-KW"/>
</dbReference>
<dbReference type="Gene3D" id="3.10.50.30">
    <property type="entry name" value="Transcription elongation factor, GreA/GreB, C-terminal domain"/>
    <property type="match status" value="1"/>
</dbReference>
<dbReference type="PROSITE" id="PS00829">
    <property type="entry name" value="GREAB_1"/>
    <property type="match status" value="1"/>
</dbReference>
<evidence type="ECO:0000256" key="3">
    <source>
        <dbReference type="ARBA" id="ARBA00023015"/>
    </source>
</evidence>
<dbReference type="PROSITE" id="PS00830">
    <property type="entry name" value="GREAB_2"/>
    <property type="match status" value="1"/>
</dbReference>
<dbReference type="RefSeq" id="WP_284387280.1">
    <property type="nucleotide sequence ID" value="NZ_BSNK01000001.1"/>
</dbReference>
<evidence type="ECO:0000259" key="11">
    <source>
        <dbReference type="Pfam" id="PF03449"/>
    </source>
</evidence>
<dbReference type="PANTHER" id="PTHR30437">
    <property type="entry name" value="TRANSCRIPTION ELONGATION FACTOR GREA"/>
    <property type="match status" value="1"/>
</dbReference>
<evidence type="ECO:0000313" key="12">
    <source>
        <dbReference type="EMBL" id="GLQ22676.1"/>
    </source>
</evidence>
<dbReference type="NCBIfam" id="NF001261">
    <property type="entry name" value="PRK00226.1-2"/>
    <property type="match status" value="1"/>
</dbReference>
<keyword evidence="4 8" id="KW-0238">DNA-binding</keyword>
<sequence>MQKYPMTPEGHAALEVELKHLKSTERPEIIQAISVARDHGDLSENAEYHAAKEKQGFIEGRIQELELKLSLAQVIDTSNLKGDRVTFGAVVKIVNEDTDEESAYQIVGEDEANVKNGKISNTSPIARAMIGKEVGDPFEVVAPGGAKGYEILDISYPKAG</sequence>
<evidence type="ECO:0000256" key="1">
    <source>
        <dbReference type="ARBA" id="ARBA00008213"/>
    </source>
</evidence>
<comment type="function">
    <text evidence="6 8 9">Necessary for efficient RNA polymerase transcription elongation past template-encoded arresting sites. The arresting sites in DNA have the property of trapping a certain fraction of elongating RNA polymerases that pass through, resulting in locked ternary complexes. Cleavage of the nascent transcript by cleavage factors such as GreA or GreB allows the resumption of elongation from the new 3'terminus. GreA releases sequences of 2 to 3 nucleotides.</text>
</comment>
<keyword evidence="12" id="KW-0251">Elongation factor</keyword>
<dbReference type="SUPFAM" id="SSF54534">
    <property type="entry name" value="FKBP-like"/>
    <property type="match status" value="1"/>
</dbReference>
<dbReference type="InterPro" id="IPR023459">
    <property type="entry name" value="Tscrpt_elong_fac_GreA/B_fam"/>
</dbReference>
<dbReference type="HAMAP" id="MF_00105">
    <property type="entry name" value="GreA_GreB"/>
    <property type="match status" value="1"/>
</dbReference>
<keyword evidence="5 8" id="KW-0804">Transcription</keyword>
<keyword evidence="13" id="KW-1185">Reference proteome</keyword>
<keyword evidence="3 8" id="KW-0805">Transcription regulation</keyword>
<evidence type="ECO:0000256" key="2">
    <source>
        <dbReference type="ARBA" id="ARBA00013729"/>
    </source>
</evidence>
<gene>
    <name evidence="8 12" type="primary">greA</name>
    <name evidence="12" type="ORF">GCM10007853_05500</name>
</gene>
<evidence type="ECO:0000256" key="5">
    <source>
        <dbReference type="ARBA" id="ARBA00023163"/>
    </source>
</evidence>
<dbReference type="PANTHER" id="PTHR30437:SF4">
    <property type="entry name" value="TRANSCRIPTION ELONGATION FACTOR GREA"/>
    <property type="match status" value="1"/>
</dbReference>
<evidence type="ECO:0000256" key="7">
    <source>
        <dbReference type="ARBA" id="ARBA00030776"/>
    </source>
</evidence>
<name>A0ABQ5V571_9PROT</name>
<dbReference type="InterPro" id="IPR028624">
    <property type="entry name" value="Tscrpt_elong_fac_GreA/B"/>
</dbReference>
<dbReference type="NCBIfam" id="NF001264">
    <property type="entry name" value="PRK00226.1-5"/>
    <property type="match status" value="1"/>
</dbReference>
<evidence type="ECO:0000313" key="13">
    <source>
        <dbReference type="Proteomes" id="UP001161391"/>
    </source>
</evidence>
<accession>A0ABQ5V571</accession>
<dbReference type="NCBIfam" id="TIGR01462">
    <property type="entry name" value="greA"/>
    <property type="match status" value="1"/>
</dbReference>